<proteinExistence type="predicted"/>
<protein>
    <recommendedName>
        <fullName evidence="3">TIGR02270 family protein</fullName>
    </recommendedName>
</protein>
<dbReference type="AlphaFoldDB" id="A0A2W7C1I6"/>
<dbReference type="InterPro" id="IPR016024">
    <property type="entry name" value="ARM-type_fold"/>
</dbReference>
<comment type="caution">
    <text evidence="1">The sequence shown here is derived from an EMBL/GenBank/DDBJ whole genome shotgun (WGS) entry which is preliminary data.</text>
</comment>
<dbReference type="EMBL" id="MZXV01000056">
    <property type="protein sequence ID" value="PZV35678.1"/>
    <property type="molecule type" value="Genomic_DNA"/>
</dbReference>
<reference evidence="2" key="1">
    <citation type="submission" date="2017-03" db="EMBL/GenBank/DDBJ databases">
        <authorList>
            <person name="Safronova V.I."/>
            <person name="Sazanova A.L."/>
            <person name="Chirak E.R."/>
        </authorList>
    </citation>
    <scope>NUCLEOTIDE SEQUENCE [LARGE SCALE GENOMIC DNA]</scope>
    <source>
        <strain evidence="2">Ach-343</strain>
    </source>
</reference>
<name>A0A2W7C1I6_9HYPH</name>
<dbReference type="SUPFAM" id="SSF48371">
    <property type="entry name" value="ARM repeat"/>
    <property type="match status" value="1"/>
</dbReference>
<dbReference type="Proteomes" id="UP000248616">
    <property type="component" value="Unassembled WGS sequence"/>
</dbReference>
<dbReference type="OrthoDB" id="8089803at2"/>
<dbReference type="Gene3D" id="1.25.10.10">
    <property type="entry name" value="Leucine-rich Repeat Variant"/>
    <property type="match status" value="1"/>
</dbReference>
<evidence type="ECO:0000313" key="1">
    <source>
        <dbReference type="EMBL" id="PZV35678.1"/>
    </source>
</evidence>
<dbReference type="InterPro" id="IPR011989">
    <property type="entry name" value="ARM-like"/>
</dbReference>
<keyword evidence="2" id="KW-1185">Reference proteome</keyword>
<organism evidence="1 2">
    <name type="scientific">Mesorhizobium kowhaii</name>
    <dbReference type="NCBI Taxonomy" id="1300272"/>
    <lineage>
        <taxon>Bacteria</taxon>
        <taxon>Pseudomonadati</taxon>
        <taxon>Pseudomonadota</taxon>
        <taxon>Alphaproteobacteria</taxon>
        <taxon>Hyphomicrobiales</taxon>
        <taxon>Phyllobacteriaceae</taxon>
        <taxon>Mesorhizobium</taxon>
    </lineage>
</organism>
<evidence type="ECO:0000313" key="2">
    <source>
        <dbReference type="Proteomes" id="UP000248616"/>
    </source>
</evidence>
<evidence type="ECO:0008006" key="3">
    <source>
        <dbReference type="Google" id="ProtNLM"/>
    </source>
</evidence>
<sequence length="387" mass="42506">MQRIATIPAIIEQHVEDAAFLWHRRSREIDGPVMGAFDIGRIDQRLDANLDGLFAAGQAAWDLASARFADYQEPPELFLLGALAFEWQSTPEIKFVLESAGRLGKSGLSALSGAVARSSPGKLEPFVARWLDSTVAMERALGVGALHHHGVNPGPRLTGLLTDRDAEVRRRALKLAGARRRRDVIAEVWVCLEARSVEERLEAAVAACLLGEARLAHPMFDKMMASNPELAGAVIEIRLLTTPSIAARSWWQQFVSTAATREAAVAASGLLGDMAIMPWLIERMQSPELGYAAGLALRDLIEIDFNDTDVFVTDPAKLGPKFETIEATPLPCPSRAQAWWDNGRGPARFGKFQSMRRLKLDAMKGALANAEIALTNWRRSRPIPAWM</sequence>
<gene>
    <name evidence="1" type="ORF">B5V02_26920</name>
</gene>
<accession>A0A2W7C1I6</accession>
<dbReference type="RefSeq" id="WP_111547112.1">
    <property type="nucleotide sequence ID" value="NZ_MZXV01000056.1"/>
</dbReference>